<sequence>MSSSSPPATPCSRSERRLHFGGLDRSYVLHIPPSLCSKDRLAELTVPLVVAIHCYGCDPDGILGIFAKAADQYGFVLAAPAGIKNSFNAKVCCGHALSEGLDDVGFVRAMIQELLAPPGLESLGASAFRLRLSSQAIYAFGFSNGGFLASELAIKLPEIRGFASLAGHVYDLPADMTPKAVAIHWVQQDQAVSYKGCCSSQRCCCGISQRWSGSCIGVEDIFKQWLHINGCNGSSSGIPGPSGAVCSSGLGCRRPTRLCSYATGHHGQWAHHFEDAGIVGQFFAEDICALGGVSIADPLACRGHSTQRPNVTDILAKAEVSKAPFGEASKDIPVVTVSAIVMSVSLLLAVSWSRWRHHRQVKQQVFGKAQVPVQAIGSALE</sequence>
<dbReference type="EMBL" id="CAJNNV010030842">
    <property type="protein sequence ID" value="CAE8633835.1"/>
    <property type="molecule type" value="Genomic_DNA"/>
</dbReference>
<comment type="caution">
    <text evidence="4">The sequence shown here is derived from an EMBL/GenBank/DDBJ whole genome shotgun (WGS) entry which is preliminary data.</text>
</comment>
<keyword evidence="3" id="KW-0812">Transmembrane</keyword>
<keyword evidence="3" id="KW-0472">Membrane</keyword>
<keyword evidence="3" id="KW-1133">Transmembrane helix</keyword>
<evidence type="ECO:0000256" key="2">
    <source>
        <dbReference type="ARBA" id="ARBA00022801"/>
    </source>
</evidence>
<keyword evidence="1" id="KW-0732">Signal</keyword>
<keyword evidence="5" id="KW-1185">Reference proteome</keyword>
<feature type="transmembrane region" description="Helical" evidence="3">
    <location>
        <begin position="332"/>
        <end position="352"/>
    </location>
</feature>
<dbReference type="InterPro" id="IPR050955">
    <property type="entry name" value="Plant_Biomass_Hydrol_Est"/>
</dbReference>
<gene>
    <name evidence="4" type="ORF">PGLA1383_LOCUS49581</name>
</gene>
<dbReference type="SUPFAM" id="SSF53474">
    <property type="entry name" value="alpha/beta-Hydrolases"/>
    <property type="match status" value="1"/>
</dbReference>
<keyword evidence="2" id="KW-0378">Hydrolase</keyword>
<evidence type="ECO:0000256" key="1">
    <source>
        <dbReference type="ARBA" id="ARBA00022729"/>
    </source>
</evidence>
<dbReference type="OMA" id="WNAIDCC"/>
<name>A0A813H852_POLGL</name>
<evidence type="ECO:0000313" key="4">
    <source>
        <dbReference type="EMBL" id="CAE8633835.1"/>
    </source>
</evidence>
<reference evidence="4" key="1">
    <citation type="submission" date="2021-02" db="EMBL/GenBank/DDBJ databases">
        <authorList>
            <person name="Dougan E. K."/>
            <person name="Rhodes N."/>
            <person name="Thang M."/>
            <person name="Chan C."/>
        </authorList>
    </citation>
    <scope>NUCLEOTIDE SEQUENCE</scope>
</reference>
<evidence type="ECO:0000313" key="5">
    <source>
        <dbReference type="Proteomes" id="UP000654075"/>
    </source>
</evidence>
<accession>A0A813H852</accession>
<evidence type="ECO:0008006" key="6">
    <source>
        <dbReference type="Google" id="ProtNLM"/>
    </source>
</evidence>
<dbReference type="OrthoDB" id="424610at2759"/>
<dbReference type="PANTHER" id="PTHR43037:SF5">
    <property type="entry name" value="FERULOYL ESTERASE"/>
    <property type="match status" value="1"/>
</dbReference>
<dbReference type="Gene3D" id="3.40.50.1820">
    <property type="entry name" value="alpha/beta hydrolase"/>
    <property type="match status" value="1"/>
</dbReference>
<dbReference type="Proteomes" id="UP000654075">
    <property type="component" value="Unassembled WGS sequence"/>
</dbReference>
<dbReference type="PANTHER" id="PTHR43037">
    <property type="entry name" value="UNNAMED PRODUCT-RELATED"/>
    <property type="match status" value="1"/>
</dbReference>
<dbReference type="InterPro" id="IPR029058">
    <property type="entry name" value="AB_hydrolase_fold"/>
</dbReference>
<protein>
    <recommendedName>
        <fullName evidence="6">Feruloyl esterase</fullName>
    </recommendedName>
</protein>
<proteinExistence type="predicted"/>
<dbReference type="GO" id="GO:0016787">
    <property type="term" value="F:hydrolase activity"/>
    <property type="evidence" value="ECO:0007669"/>
    <property type="project" value="UniProtKB-KW"/>
</dbReference>
<organism evidence="4 5">
    <name type="scientific">Polarella glacialis</name>
    <name type="common">Dinoflagellate</name>
    <dbReference type="NCBI Taxonomy" id="89957"/>
    <lineage>
        <taxon>Eukaryota</taxon>
        <taxon>Sar</taxon>
        <taxon>Alveolata</taxon>
        <taxon>Dinophyceae</taxon>
        <taxon>Suessiales</taxon>
        <taxon>Suessiaceae</taxon>
        <taxon>Polarella</taxon>
    </lineage>
</organism>
<evidence type="ECO:0000256" key="3">
    <source>
        <dbReference type="SAM" id="Phobius"/>
    </source>
</evidence>
<dbReference type="AlphaFoldDB" id="A0A813H852"/>